<dbReference type="AlphaFoldDB" id="F0ZHI7"/>
<feature type="non-terminal residue" evidence="10">
    <location>
        <position position="1"/>
    </location>
</feature>
<dbReference type="EMBL" id="GL871022">
    <property type="protein sequence ID" value="EGC36592.1"/>
    <property type="molecule type" value="Genomic_DNA"/>
</dbReference>
<dbReference type="SMART" id="SM00382">
    <property type="entry name" value="AAA"/>
    <property type="match status" value="1"/>
</dbReference>
<dbReference type="GeneID" id="10500295"/>
<dbReference type="Gene3D" id="3.40.50.300">
    <property type="entry name" value="P-loop containing nucleotide triphosphate hydrolases"/>
    <property type="match status" value="1"/>
</dbReference>
<evidence type="ECO:0000256" key="4">
    <source>
        <dbReference type="ARBA" id="ARBA00022741"/>
    </source>
</evidence>
<evidence type="ECO:0000256" key="2">
    <source>
        <dbReference type="ARBA" id="ARBA00022448"/>
    </source>
</evidence>
<keyword evidence="2" id="KW-0813">Transport</keyword>
<feature type="domain" description="ABC transporter" evidence="9">
    <location>
        <begin position="3"/>
        <end position="231"/>
    </location>
</feature>
<accession>F0ZHI7</accession>
<evidence type="ECO:0000256" key="7">
    <source>
        <dbReference type="ARBA" id="ARBA00023136"/>
    </source>
</evidence>
<dbReference type="GO" id="GO:0016887">
    <property type="term" value="F:ATP hydrolysis activity"/>
    <property type="evidence" value="ECO:0007669"/>
    <property type="project" value="InterPro"/>
</dbReference>
<dbReference type="Pfam" id="PF01061">
    <property type="entry name" value="ABC2_membrane"/>
    <property type="match status" value="1"/>
</dbReference>
<evidence type="ECO:0000256" key="5">
    <source>
        <dbReference type="ARBA" id="ARBA00022840"/>
    </source>
</evidence>
<dbReference type="InterPro" id="IPR043926">
    <property type="entry name" value="ABCG_dom"/>
</dbReference>
<dbReference type="VEuPathDB" id="AmoebaDB:DICPUDRAFT_5674"/>
<dbReference type="GO" id="GO:0030587">
    <property type="term" value="P:sorocarp development"/>
    <property type="evidence" value="ECO:0007669"/>
    <property type="project" value="UniProtKB-ARBA"/>
</dbReference>
<dbReference type="Proteomes" id="UP000001064">
    <property type="component" value="Unassembled WGS sequence"/>
</dbReference>
<dbReference type="PROSITE" id="PS50893">
    <property type="entry name" value="ABC_TRANSPORTER_2"/>
    <property type="match status" value="1"/>
</dbReference>
<evidence type="ECO:0000256" key="3">
    <source>
        <dbReference type="ARBA" id="ARBA00022692"/>
    </source>
</evidence>
<dbReference type="SUPFAM" id="SSF52540">
    <property type="entry name" value="P-loop containing nucleoside triphosphate hydrolases"/>
    <property type="match status" value="1"/>
</dbReference>
<feature type="transmembrane region" description="Helical" evidence="8">
    <location>
        <begin position="357"/>
        <end position="379"/>
    </location>
</feature>
<dbReference type="InParanoid" id="F0ZHI7"/>
<evidence type="ECO:0000256" key="8">
    <source>
        <dbReference type="SAM" id="Phobius"/>
    </source>
</evidence>
<evidence type="ECO:0000313" key="10">
    <source>
        <dbReference type="EMBL" id="EGC36592.1"/>
    </source>
</evidence>
<comment type="subcellular location">
    <subcellularLocation>
        <location evidence="1">Membrane</location>
        <topology evidence="1">Multi-pass membrane protein</topology>
    </subcellularLocation>
</comment>
<keyword evidence="4" id="KW-0547">Nucleotide-binding</keyword>
<dbReference type="InterPro" id="IPR003593">
    <property type="entry name" value="AAA+_ATPase"/>
</dbReference>
<dbReference type="PANTHER" id="PTHR48041:SF139">
    <property type="entry name" value="PROTEIN SCARLET"/>
    <property type="match status" value="1"/>
</dbReference>
<evidence type="ECO:0000313" key="11">
    <source>
        <dbReference type="Proteomes" id="UP000001064"/>
    </source>
</evidence>
<keyword evidence="5" id="KW-0067">ATP-binding</keyword>
<name>F0ZHI7_DICPU</name>
<evidence type="ECO:0000259" key="9">
    <source>
        <dbReference type="PROSITE" id="PS50893"/>
    </source>
</evidence>
<dbReference type="InterPro" id="IPR003439">
    <property type="entry name" value="ABC_transporter-like_ATP-bd"/>
</dbReference>
<feature type="transmembrane region" description="Helical" evidence="8">
    <location>
        <begin position="466"/>
        <end position="483"/>
    </location>
</feature>
<dbReference type="GO" id="GO:0055085">
    <property type="term" value="P:transmembrane transport"/>
    <property type="evidence" value="ECO:0000318"/>
    <property type="project" value="GO_Central"/>
</dbReference>
<reference evidence="11" key="1">
    <citation type="journal article" date="2011" name="Genome Biol.">
        <title>Comparative genomics of the social amoebae Dictyostelium discoideum and Dictyostelium purpureum.</title>
        <authorList>
            <consortium name="US DOE Joint Genome Institute (JGI-PGF)"/>
            <person name="Sucgang R."/>
            <person name="Kuo A."/>
            <person name="Tian X."/>
            <person name="Salerno W."/>
            <person name="Parikh A."/>
            <person name="Feasley C.L."/>
            <person name="Dalin E."/>
            <person name="Tu H."/>
            <person name="Huang E."/>
            <person name="Barry K."/>
            <person name="Lindquist E."/>
            <person name="Shapiro H."/>
            <person name="Bruce D."/>
            <person name="Schmutz J."/>
            <person name="Salamov A."/>
            <person name="Fey P."/>
            <person name="Gaudet P."/>
            <person name="Anjard C."/>
            <person name="Babu M.M."/>
            <person name="Basu S."/>
            <person name="Bushmanova Y."/>
            <person name="van der Wel H."/>
            <person name="Katoh-Kurasawa M."/>
            <person name="Dinh C."/>
            <person name="Coutinho P.M."/>
            <person name="Saito T."/>
            <person name="Elias M."/>
            <person name="Schaap P."/>
            <person name="Kay R.R."/>
            <person name="Henrissat B."/>
            <person name="Eichinger L."/>
            <person name="Rivero F."/>
            <person name="Putnam N.H."/>
            <person name="West C.M."/>
            <person name="Loomis W.F."/>
            <person name="Chisholm R.L."/>
            <person name="Shaulsky G."/>
            <person name="Strassmann J.E."/>
            <person name="Queller D.C."/>
            <person name="Kuspa A."/>
            <person name="Grigoriev I.V."/>
        </authorList>
    </citation>
    <scope>NUCLEOTIDE SEQUENCE [LARGE SCALE GENOMIC DNA]</scope>
    <source>
        <strain evidence="11">QSDP1</strain>
    </source>
</reference>
<keyword evidence="11" id="KW-1185">Reference proteome</keyword>
<organism evidence="10 11">
    <name type="scientific">Dictyostelium purpureum</name>
    <name type="common">Slime mold</name>
    <dbReference type="NCBI Taxonomy" id="5786"/>
    <lineage>
        <taxon>Eukaryota</taxon>
        <taxon>Amoebozoa</taxon>
        <taxon>Evosea</taxon>
        <taxon>Eumycetozoa</taxon>
        <taxon>Dictyostelia</taxon>
        <taxon>Dictyosteliales</taxon>
        <taxon>Dictyosteliaceae</taxon>
        <taxon>Dictyostelium</taxon>
    </lineage>
</organism>
<dbReference type="InterPro" id="IPR027417">
    <property type="entry name" value="P-loop_NTPase"/>
</dbReference>
<dbReference type="GO" id="GO:0042626">
    <property type="term" value="F:ATPase-coupled transmembrane transporter activity"/>
    <property type="evidence" value="ECO:0000318"/>
    <property type="project" value="GO_Central"/>
</dbReference>
<dbReference type="FunFam" id="3.40.50.300:FF:004927">
    <property type="entry name" value="Uncharacterized protein ABCG26"/>
    <property type="match status" value="1"/>
</dbReference>
<dbReference type="InterPro" id="IPR013525">
    <property type="entry name" value="ABC2_TM"/>
</dbReference>
<feature type="transmembrane region" description="Helical" evidence="8">
    <location>
        <begin position="399"/>
        <end position="425"/>
    </location>
</feature>
<feature type="transmembrane region" description="Helical" evidence="8">
    <location>
        <begin position="434"/>
        <end position="460"/>
    </location>
</feature>
<dbReference type="OrthoDB" id="66620at2759"/>
<sequence>KSLLKNINAIIRPGELCAILGGSGSGKTTLLNTLSGRYVKSEMKVKGDICFNSFNPSPDLIRKTVGYVMQKDYPLPNLTVRETLVFSALLRLPASIPKEEKLKRVESIISELCLKDCADTRVGGNGKHGISGGEKRRLSVGCQLLTDPSVLFLDEITTGLDSSIAFELIKTLSKIARIQNRTIITTIHQPQVSIFKIFDKVMLLSKGRLVYNGPSNEMVGYFSTIGYPCPKLENPADFFIDICSVDYRNQVLENESTQRLDQLVNSFQISGSFSNLKKKIEEVNNIGNKNLSDQQKDNSKPFYYTIPILSKRAYINHLRDVDAAITRVSQVVSFAIMLALCFLRIDRDQNGIQNTVGFLYQSLSLIFVSLLSCIALFPTERNLFYRERNDGLYSTFSFFFSYMTLEIPFNIFGSLGFSCITYFVLGLKLEADSFFIFFLVVFLLTFCGESVGLFVCSMFYNINLATTIANISLCLFSILSGFFRPTAQMPSILRYFNYALPTKWASEVYSANELRGRTFSCPGS</sequence>
<feature type="non-terminal residue" evidence="10">
    <location>
        <position position="524"/>
    </location>
</feature>
<dbReference type="OMA" id="WWKQFWL"/>
<dbReference type="InterPro" id="IPR050352">
    <property type="entry name" value="ABCG_transporters"/>
</dbReference>
<dbReference type="PROSITE" id="PS00211">
    <property type="entry name" value="ABC_TRANSPORTER_1"/>
    <property type="match status" value="1"/>
</dbReference>
<keyword evidence="7 8" id="KW-0472">Membrane</keyword>
<proteinExistence type="predicted"/>
<evidence type="ECO:0000256" key="1">
    <source>
        <dbReference type="ARBA" id="ARBA00004141"/>
    </source>
</evidence>
<dbReference type="GO" id="GO:0016020">
    <property type="term" value="C:membrane"/>
    <property type="evidence" value="ECO:0000318"/>
    <property type="project" value="GO_Central"/>
</dbReference>
<dbReference type="Pfam" id="PF19055">
    <property type="entry name" value="ABC2_membrane_7"/>
    <property type="match status" value="1"/>
</dbReference>
<dbReference type="GO" id="GO:0140359">
    <property type="term" value="F:ABC-type transporter activity"/>
    <property type="evidence" value="ECO:0007669"/>
    <property type="project" value="InterPro"/>
</dbReference>
<keyword evidence="3 8" id="KW-0812">Transmembrane</keyword>
<evidence type="ECO:0000256" key="6">
    <source>
        <dbReference type="ARBA" id="ARBA00022989"/>
    </source>
</evidence>
<feature type="transmembrane region" description="Helical" evidence="8">
    <location>
        <begin position="328"/>
        <end position="345"/>
    </location>
</feature>
<gene>
    <name evidence="10" type="primary">ABCG25</name>
    <name evidence="10" type="ORF">DICPUDRAFT_5674</name>
</gene>
<dbReference type="PANTHER" id="PTHR48041">
    <property type="entry name" value="ABC TRANSPORTER G FAMILY MEMBER 28"/>
    <property type="match status" value="1"/>
</dbReference>
<keyword evidence="6 8" id="KW-1133">Transmembrane helix</keyword>
<dbReference type="InterPro" id="IPR017871">
    <property type="entry name" value="ABC_transporter-like_CS"/>
</dbReference>
<dbReference type="KEGG" id="dpp:DICPUDRAFT_5674"/>
<dbReference type="Pfam" id="PF00005">
    <property type="entry name" value="ABC_tran"/>
    <property type="match status" value="1"/>
</dbReference>
<protein>
    <recommendedName>
        <fullName evidence="9">ABC transporter domain-containing protein</fullName>
    </recommendedName>
</protein>
<dbReference type="eggNOG" id="KOG0065">
    <property type="taxonomic scope" value="Eukaryota"/>
</dbReference>
<dbReference type="RefSeq" id="XP_003286896.1">
    <property type="nucleotide sequence ID" value="XM_003286848.1"/>
</dbReference>
<dbReference type="GO" id="GO:0005524">
    <property type="term" value="F:ATP binding"/>
    <property type="evidence" value="ECO:0007669"/>
    <property type="project" value="UniProtKB-KW"/>
</dbReference>